<dbReference type="InterPro" id="IPR036259">
    <property type="entry name" value="MFS_trans_sf"/>
</dbReference>
<feature type="transmembrane region" description="Helical" evidence="1">
    <location>
        <begin position="59"/>
        <end position="82"/>
    </location>
</feature>
<feature type="transmembrane region" description="Helical" evidence="1">
    <location>
        <begin position="158"/>
        <end position="176"/>
    </location>
</feature>
<evidence type="ECO:0000256" key="1">
    <source>
        <dbReference type="SAM" id="Phobius"/>
    </source>
</evidence>
<dbReference type="Proteomes" id="UP001178507">
    <property type="component" value="Unassembled WGS sequence"/>
</dbReference>
<reference evidence="2" key="1">
    <citation type="submission" date="2023-08" db="EMBL/GenBank/DDBJ databases">
        <authorList>
            <person name="Chen Y."/>
            <person name="Shah S."/>
            <person name="Dougan E. K."/>
            <person name="Thang M."/>
            <person name="Chan C."/>
        </authorList>
    </citation>
    <scope>NUCLEOTIDE SEQUENCE</scope>
</reference>
<dbReference type="CDD" id="cd06174">
    <property type="entry name" value="MFS"/>
    <property type="match status" value="1"/>
</dbReference>
<evidence type="ECO:0000313" key="3">
    <source>
        <dbReference type="Proteomes" id="UP001178507"/>
    </source>
</evidence>
<feature type="transmembrane region" description="Helical" evidence="1">
    <location>
        <begin position="397"/>
        <end position="420"/>
    </location>
</feature>
<keyword evidence="1" id="KW-0472">Membrane</keyword>
<sequence length="422" mass="45831">MTPLDQEGPTLSDGPNDRARRLNVGVCMYLYSARAVQYAVASADFLDTYIMDISGSNQVVGQIESLCGVAALLILLPCGYLADHCKRLGLLRILAIAKALPVMMTFVGVREMNLQLLRIALVLLAVVNGAFDQVLQVFLVDNILSEQRTLQLSRKEMLSWLGSAVGPLLGLLLVNLHSDTSWSIPLLQNVLCAGLVGYLFVEPSVFLLKPTRLCTSGQEPTDSSLPAWTQQRTCGLRKQWLVPICTEAMWAGTQIAGSMSLKYVPLFFRKDFGISASGLMVLRVAENLSLACMNWGTPAITAKLGRAWAAIFFIAAGGVFMLGVAAVHQTWLAALLFVFRTAFARANVPCVQSIIFESVLVKHRGRWAAVTSFKSATNGAGAWVGGYLADRTNDYRAGFNLTATLHLLCALLYVPVAFLVPP</sequence>
<dbReference type="EMBL" id="CAUJNA010003714">
    <property type="protein sequence ID" value="CAJ1408327.1"/>
    <property type="molecule type" value="Genomic_DNA"/>
</dbReference>
<feature type="transmembrane region" description="Helical" evidence="1">
    <location>
        <begin position="115"/>
        <end position="138"/>
    </location>
</feature>
<organism evidence="2 3">
    <name type="scientific">Effrenium voratum</name>
    <dbReference type="NCBI Taxonomy" id="2562239"/>
    <lineage>
        <taxon>Eukaryota</taxon>
        <taxon>Sar</taxon>
        <taxon>Alveolata</taxon>
        <taxon>Dinophyceae</taxon>
        <taxon>Suessiales</taxon>
        <taxon>Symbiodiniaceae</taxon>
        <taxon>Effrenium</taxon>
    </lineage>
</organism>
<keyword evidence="3" id="KW-1185">Reference proteome</keyword>
<gene>
    <name evidence="2" type="ORF">EVOR1521_LOCUS29767</name>
</gene>
<comment type="caution">
    <text evidence="2">The sequence shown here is derived from an EMBL/GenBank/DDBJ whole genome shotgun (WGS) entry which is preliminary data.</text>
</comment>
<dbReference type="PANTHER" id="PTHR23525:SF1">
    <property type="entry name" value="NODULIN-LIKE DOMAIN-CONTAINING PROTEIN"/>
    <property type="match status" value="1"/>
</dbReference>
<proteinExistence type="predicted"/>
<evidence type="ECO:0000313" key="2">
    <source>
        <dbReference type="EMBL" id="CAJ1408327.1"/>
    </source>
</evidence>
<feature type="transmembrane region" description="Helical" evidence="1">
    <location>
        <begin position="89"/>
        <end position="109"/>
    </location>
</feature>
<dbReference type="Gene3D" id="1.20.1250.20">
    <property type="entry name" value="MFS general substrate transporter like domains"/>
    <property type="match status" value="2"/>
</dbReference>
<name>A0AA36JMI1_9DINO</name>
<dbReference type="PANTHER" id="PTHR23525">
    <property type="entry name" value="TRANSPORTER, PUTATIVE-RELATED"/>
    <property type="match status" value="1"/>
</dbReference>
<feature type="transmembrane region" description="Helical" evidence="1">
    <location>
        <begin position="307"/>
        <end position="327"/>
    </location>
</feature>
<keyword evidence="1" id="KW-1133">Transmembrane helix</keyword>
<dbReference type="Pfam" id="PF07690">
    <property type="entry name" value="MFS_1"/>
    <property type="match status" value="1"/>
</dbReference>
<dbReference type="GO" id="GO:0022857">
    <property type="term" value="F:transmembrane transporter activity"/>
    <property type="evidence" value="ECO:0007669"/>
    <property type="project" value="InterPro"/>
</dbReference>
<dbReference type="SUPFAM" id="SSF103473">
    <property type="entry name" value="MFS general substrate transporter"/>
    <property type="match status" value="1"/>
</dbReference>
<keyword evidence="1" id="KW-0812">Transmembrane</keyword>
<dbReference type="AlphaFoldDB" id="A0AA36JMI1"/>
<dbReference type="InterPro" id="IPR011701">
    <property type="entry name" value="MFS"/>
</dbReference>
<feature type="transmembrane region" description="Helical" evidence="1">
    <location>
        <begin position="182"/>
        <end position="201"/>
    </location>
</feature>
<protein>
    <submittedName>
        <fullName evidence="2">Uncharacterized protein</fullName>
    </submittedName>
</protein>
<accession>A0AA36JMI1</accession>